<dbReference type="PANTHER" id="PTHR43299:SF1">
    <property type="entry name" value="UPF0718 PROTEIN YRAQ"/>
    <property type="match status" value="1"/>
</dbReference>
<evidence type="ECO:0000313" key="8">
    <source>
        <dbReference type="EMBL" id="RLY94071.1"/>
    </source>
</evidence>
<keyword evidence="5 7" id="KW-1133">Transmembrane helix</keyword>
<proteinExistence type="inferred from homology"/>
<feature type="transmembrane region" description="Helical" evidence="7">
    <location>
        <begin position="182"/>
        <end position="200"/>
    </location>
</feature>
<keyword evidence="6 7" id="KW-0472">Membrane</keyword>
<gene>
    <name evidence="8" type="ORF">EAE32_02225</name>
</gene>
<feature type="transmembrane region" description="Helical" evidence="7">
    <location>
        <begin position="301"/>
        <end position="323"/>
    </location>
</feature>
<evidence type="ECO:0000256" key="2">
    <source>
        <dbReference type="ARBA" id="ARBA00006386"/>
    </source>
</evidence>
<protein>
    <submittedName>
        <fullName evidence="8">Permease</fullName>
    </submittedName>
</protein>
<evidence type="ECO:0000256" key="5">
    <source>
        <dbReference type="ARBA" id="ARBA00022989"/>
    </source>
</evidence>
<evidence type="ECO:0000256" key="6">
    <source>
        <dbReference type="ARBA" id="ARBA00023136"/>
    </source>
</evidence>
<feature type="transmembrane region" description="Helical" evidence="7">
    <location>
        <begin position="157"/>
        <end position="175"/>
    </location>
</feature>
<dbReference type="InterPro" id="IPR005524">
    <property type="entry name" value="DUF318"/>
</dbReference>
<comment type="caution">
    <text evidence="8">The sequence shown here is derived from an EMBL/GenBank/DDBJ whole genome shotgun (WGS) entry which is preliminary data.</text>
</comment>
<evidence type="ECO:0000256" key="7">
    <source>
        <dbReference type="SAM" id="Phobius"/>
    </source>
</evidence>
<comment type="similarity">
    <text evidence="2">Belongs to the UPF0718 family.</text>
</comment>
<dbReference type="Pfam" id="PF03773">
    <property type="entry name" value="ArsP_1"/>
    <property type="match status" value="1"/>
</dbReference>
<dbReference type="PANTHER" id="PTHR43299">
    <property type="entry name" value="UPF0718 PROTEIN YRAQ"/>
    <property type="match status" value="1"/>
</dbReference>
<name>A0A3L9L673_9MICC</name>
<dbReference type="GO" id="GO:0005886">
    <property type="term" value="C:plasma membrane"/>
    <property type="evidence" value="ECO:0007669"/>
    <property type="project" value="UniProtKB-SubCell"/>
</dbReference>
<evidence type="ECO:0000256" key="1">
    <source>
        <dbReference type="ARBA" id="ARBA00004651"/>
    </source>
</evidence>
<feature type="transmembrane region" description="Helical" evidence="7">
    <location>
        <begin position="124"/>
        <end position="145"/>
    </location>
</feature>
<feature type="transmembrane region" description="Helical" evidence="7">
    <location>
        <begin position="84"/>
        <end position="103"/>
    </location>
</feature>
<feature type="transmembrane region" description="Helical" evidence="7">
    <location>
        <begin position="21"/>
        <end position="40"/>
    </location>
</feature>
<sequence length="356" mass="37163">MSTTAPVKTPETATPEKRLGWAGLALTLGILVAGLMWAKWLPYDLKAHKLAETGVWDGKAIFGAAGSTPSLQGAFDFTVVYLKAVWKAALVALLVAAALESLVPRRWLLRVLSRRTSWGQGISGALLALPSMMCTCCTAPVAIGLRRSGAPAGATVAYWLANPLLNPAVLVFLGLTMPWPFVTTRVVVGVVVVLVAAVLVSRRFSTVQVETPDALPADPRTWGEMLVRFGKALGRYLVVLVPEYVVLVLLVGFFSGWLSNVAVLSQHAGPLALLLVGVIGAALVIPTGGEIPVLVGLTAAGASYGVAGVLLITLPALSIPSIVMVARHFGVRTTLLVTGWVVVGGLLAAGLLTVLT</sequence>
<dbReference type="Proteomes" id="UP000277871">
    <property type="component" value="Unassembled WGS sequence"/>
</dbReference>
<comment type="subcellular location">
    <subcellularLocation>
        <location evidence="1">Cell membrane</location>
        <topology evidence="1">Multi-pass membrane protein</topology>
    </subcellularLocation>
</comment>
<dbReference type="AlphaFoldDB" id="A0A3L9L673"/>
<reference evidence="8 9" key="1">
    <citation type="submission" date="2018-10" db="EMBL/GenBank/DDBJ databases">
        <title>Kocuria tytonicola, new bacteria from the preen glands of American barn owls (Tyto furcata).</title>
        <authorList>
            <person name="Braun M.S."/>
            <person name="Wang E."/>
            <person name="Zimmermann S."/>
            <person name="Boutin S."/>
            <person name="Wagner H."/>
            <person name="Wink M."/>
        </authorList>
    </citation>
    <scope>NUCLEOTIDE SEQUENCE [LARGE SCALE GENOMIC DNA]</scope>
    <source>
        <strain evidence="8 9">473</strain>
    </source>
</reference>
<evidence type="ECO:0000256" key="3">
    <source>
        <dbReference type="ARBA" id="ARBA00022475"/>
    </source>
</evidence>
<dbReference type="EMBL" id="RDEX01000001">
    <property type="protein sequence ID" value="RLY94071.1"/>
    <property type="molecule type" value="Genomic_DNA"/>
</dbReference>
<accession>A0A3L9L673</accession>
<keyword evidence="9" id="KW-1185">Reference proteome</keyword>
<feature type="transmembrane region" description="Helical" evidence="7">
    <location>
        <begin position="271"/>
        <end position="289"/>
    </location>
</feature>
<keyword evidence="4 7" id="KW-0812">Transmembrane</keyword>
<keyword evidence="3" id="KW-1003">Cell membrane</keyword>
<evidence type="ECO:0000313" key="9">
    <source>
        <dbReference type="Proteomes" id="UP000277871"/>
    </source>
</evidence>
<evidence type="ECO:0000256" key="4">
    <source>
        <dbReference type="ARBA" id="ARBA00022692"/>
    </source>
</evidence>
<feature type="transmembrane region" description="Helical" evidence="7">
    <location>
        <begin position="335"/>
        <end position="355"/>
    </location>
</feature>
<dbReference type="RefSeq" id="WP_121864049.1">
    <property type="nucleotide sequence ID" value="NZ_RDEX01000001.1"/>
</dbReference>
<organism evidence="8 9">
    <name type="scientific">Kocuria tytonicola</name>
    <dbReference type="NCBI Taxonomy" id="2055946"/>
    <lineage>
        <taxon>Bacteria</taxon>
        <taxon>Bacillati</taxon>
        <taxon>Actinomycetota</taxon>
        <taxon>Actinomycetes</taxon>
        <taxon>Micrococcales</taxon>
        <taxon>Micrococcaceae</taxon>
        <taxon>Kocuria</taxon>
    </lineage>
</organism>